<feature type="region of interest" description="Disordered" evidence="1">
    <location>
        <begin position="58"/>
        <end position="88"/>
    </location>
</feature>
<accession>A0A371G640</accession>
<keyword evidence="3" id="KW-1185">Reference proteome</keyword>
<dbReference type="EMBL" id="QJKJ01006636">
    <property type="protein sequence ID" value="RDX86038.1"/>
    <property type="molecule type" value="Genomic_DNA"/>
</dbReference>
<dbReference type="Proteomes" id="UP000257109">
    <property type="component" value="Unassembled WGS sequence"/>
</dbReference>
<feature type="non-terminal residue" evidence="2">
    <location>
        <position position="1"/>
    </location>
</feature>
<dbReference type="AlphaFoldDB" id="A0A371G640"/>
<proteinExistence type="predicted"/>
<evidence type="ECO:0000256" key="1">
    <source>
        <dbReference type="SAM" id="MobiDB-lite"/>
    </source>
</evidence>
<evidence type="ECO:0000313" key="3">
    <source>
        <dbReference type="Proteomes" id="UP000257109"/>
    </source>
</evidence>
<reference evidence="2" key="1">
    <citation type="submission" date="2018-05" db="EMBL/GenBank/DDBJ databases">
        <title>Draft genome of Mucuna pruriens seed.</title>
        <authorList>
            <person name="Nnadi N.E."/>
            <person name="Vos R."/>
            <person name="Hasami M.H."/>
            <person name="Devisetty U.K."/>
            <person name="Aguiy J.C."/>
        </authorList>
    </citation>
    <scope>NUCLEOTIDE SEQUENCE [LARGE SCALE GENOMIC DNA]</scope>
    <source>
        <strain evidence="2">JCA_2017</strain>
    </source>
</reference>
<organism evidence="2 3">
    <name type="scientific">Mucuna pruriens</name>
    <name type="common">Velvet bean</name>
    <name type="synonym">Dolichos pruriens</name>
    <dbReference type="NCBI Taxonomy" id="157652"/>
    <lineage>
        <taxon>Eukaryota</taxon>
        <taxon>Viridiplantae</taxon>
        <taxon>Streptophyta</taxon>
        <taxon>Embryophyta</taxon>
        <taxon>Tracheophyta</taxon>
        <taxon>Spermatophyta</taxon>
        <taxon>Magnoliopsida</taxon>
        <taxon>eudicotyledons</taxon>
        <taxon>Gunneridae</taxon>
        <taxon>Pentapetalae</taxon>
        <taxon>rosids</taxon>
        <taxon>fabids</taxon>
        <taxon>Fabales</taxon>
        <taxon>Fabaceae</taxon>
        <taxon>Papilionoideae</taxon>
        <taxon>50 kb inversion clade</taxon>
        <taxon>NPAAA clade</taxon>
        <taxon>indigoferoid/millettioid clade</taxon>
        <taxon>Phaseoleae</taxon>
        <taxon>Mucuna</taxon>
    </lineage>
</organism>
<protein>
    <submittedName>
        <fullName evidence="2">Uncharacterized protein</fullName>
    </submittedName>
</protein>
<comment type="caution">
    <text evidence="2">The sequence shown here is derived from an EMBL/GenBank/DDBJ whole genome shotgun (WGS) entry which is preliminary data.</text>
</comment>
<sequence>MGDDLEKIRVKKELKRREEKGKEKEKIGEKTRTTPQLAGLHHISIFYDPCLMRVPTLRKRGNHSVTKPSSKKPPSFHPQHYQDQLPLS</sequence>
<evidence type="ECO:0000313" key="2">
    <source>
        <dbReference type="EMBL" id="RDX86038.1"/>
    </source>
</evidence>
<name>A0A371G640_MUCPR</name>
<gene>
    <name evidence="2" type="ORF">CR513_32684</name>
</gene>